<feature type="domain" description="Asl1-like glycosyl hydrolase catalytic" evidence="2">
    <location>
        <begin position="28"/>
        <end position="251"/>
    </location>
</feature>
<keyword evidence="1" id="KW-0732">Signal</keyword>
<keyword evidence="4" id="KW-1185">Reference proteome</keyword>
<dbReference type="EMBL" id="JAJTJA010000014">
    <property type="protein sequence ID" value="KAH8690335.1"/>
    <property type="molecule type" value="Genomic_DNA"/>
</dbReference>
<proteinExistence type="predicted"/>
<name>A0AAD4KIW6_9EURO</name>
<dbReference type="PANTHER" id="PTHR34154">
    <property type="entry name" value="ALKALI-SENSITIVE LINKAGE PROTEIN 1"/>
    <property type="match status" value="1"/>
</dbReference>
<evidence type="ECO:0000313" key="3">
    <source>
        <dbReference type="EMBL" id="KAH8690335.1"/>
    </source>
</evidence>
<reference evidence="3" key="1">
    <citation type="submission" date="2021-12" db="EMBL/GenBank/DDBJ databases">
        <title>Convergent genome expansion in fungi linked to evolution of root-endophyte symbiosis.</title>
        <authorList>
            <consortium name="DOE Joint Genome Institute"/>
            <person name="Ke Y.-H."/>
            <person name="Bonito G."/>
            <person name="Liao H.-L."/>
            <person name="Looney B."/>
            <person name="Rojas-Flechas A."/>
            <person name="Nash J."/>
            <person name="Hameed K."/>
            <person name="Schadt C."/>
            <person name="Martin F."/>
            <person name="Crous P.W."/>
            <person name="Miettinen O."/>
            <person name="Magnuson J.K."/>
            <person name="Labbe J."/>
            <person name="Jacobson D."/>
            <person name="Doktycz M.J."/>
            <person name="Veneault-Fourrey C."/>
            <person name="Kuo A."/>
            <person name="Mondo S."/>
            <person name="Calhoun S."/>
            <person name="Riley R."/>
            <person name="Ohm R."/>
            <person name="LaButti K."/>
            <person name="Andreopoulos B."/>
            <person name="Pangilinan J."/>
            <person name="Nolan M."/>
            <person name="Tritt A."/>
            <person name="Clum A."/>
            <person name="Lipzen A."/>
            <person name="Daum C."/>
            <person name="Barry K."/>
            <person name="Grigoriev I.V."/>
            <person name="Vilgalys R."/>
        </authorList>
    </citation>
    <scope>NUCLEOTIDE SEQUENCE</scope>
    <source>
        <strain evidence="3">PMI_201</strain>
    </source>
</reference>
<feature type="signal peptide" evidence="1">
    <location>
        <begin position="1"/>
        <end position="23"/>
    </location>
</feature>
<dbReference type="GO" id="GO:0009277">
    <property type="term" value="C:fungal-type cell wall"/>
    <property type="evidence" value="ECO:0007669"/>
    <property type="project" value="TreeGrafter"/>
</dbReference>
<dbReference type="PANTHER" id="PTHR34154:SF11">
    <property type="entry name" value="ASL1-LIKE GLYCOSYL HYDROLASE CATALYTIC DOMAIN-CONTAINING PROTEIN"/>
    <property type="match status" value="1"/>
</dbReference>
<dbReference type="InterPro" id="IPR053183">
    <property type="entry name" value="ASL1"/>
</dbReference>
<dbReference type="Pfam" id="PF11790">
    <property type="entry name" value="Glyco_hydro_cc"/>
    <property type="match status" value="1"/>
</dbReference>
<dbReference type="Gene3D" id="3.20.20.80">
    <property type="entry name" value="Glycosidases"/>
    <property type="match status" value="1"/>
</dbReference>
<dbReference type="InterPro" id="IPR017853">
    <property type="entry name" value="GH"/>
</dbReference>
<dbReference type="GO" id="GO:0071966">
    <property type="term" value="P:fungal-type cell wall polysaccharide metabolic process"/>
    <property type="evidence" value="ECO:0007669"/>
    <property type="project" value="TreeGrafter"/>
</dbReference>
<accession>A0AAD4KIW6</accession>
<gene>
    <name evidence="3" type="ORF">BGW36DRAFT_365054</name>
</gene>
<dbReference type="Proteomes" id="UP001201262">
    <property type="component" value="Unassembled WGS sequence"/>
</dbReference>
<sequence>MKSFIFLAGTCLALFNTIPATSAEGKRGIAYNNPTWAAYFTKNSTQVTWAYNWAFTGPGLTSSLEFVPMLWGIASPNDVGNWQTAALGAKSVLGYNEPDLNTQSNIIPSDASGNWTIDMNPLAGKVNVGAPAVTNAGNGVLPYAGLGWLDCFFEGCTSCTVDFIPLHWYANDTADNFKAYLTEAHERFNKTIWVTEFMLQDSANNQIAFLKDVMPWMDQQSWIGRYAYFGAFEGMLVNGQGTGLSTIGEAYIA</sequence>
<dbReference type="SUPFAM" id="SSF51445">
    <property type="entry name" value="(Trans)glycosidases"/>
    <property type="match status" value="1"/>
</dbReference>
<evidence type="ECO:0000256" key="1">
    <source>
        <dbReference type="SAM" id="SignalP"/>
    </source>
</evidence>
<comment type="caution">
    <text evidence="3">The sequence shown here is derived from an EMBL/GenBank/DDBJ whole genome shotgun (WGS) entry which is preliminary data.</text>
</comment>
<protein>
    <recommendedName>
        <fullName evidence="2">Asl1-like glycosyl hydrolase catalytic domain-containing protein</fullName>
    </recommendedName>
</protein>
<organism evidence="3 4">
    <name type="scientific">Talaromyces proteolyticus</name>
    <dbReference type="NCBI Taxonomy" id="1131652"/>
    <lineage>
        <taxon>Eukaryota</taxon>
        <taxon>Fungi</taxon>
        <taxon>Dikarya</taxon>
        <taxon>Ascomycota</taxon>
        <taxon>Pezizomycotina</taxon>
        <taxon>Eurotiomycetes</taxon>
        <taxon>Eurotiomycetidae</taxon>
        <taxon>Eurotiales</taxon>
        <taxon>Trichocomaceae</taxon>
        <taxon>Talaromyces</taxon>
        <taxon>Talaromyces sect. Bacilispori</taxon>
    </lineage>
</organism>
<dbReference type="GeneID" id="70244906"/>
<dbReference type="InterPro" id="IPR024655">
    <property type="entry name" value="Asl1_glyco_hydro_catalytic"/>
</dbReference>
<feature type="chain" id="PRO_5041910731" description="Asl1-like glycosyl hydrolase catalytic domain-containing protein" evidence="1">
    <location>
        <begin position="24"/>
        <end position="253"/>
    </location>
</feature>
<evidence type="ECO:0000259" key="2">
    <source>
        <dbReference type="Pfam" id="PF11790"/>
    </source>
</evidence>
<dbReference type="RefSeq" id="XP_046066618.1">
    <property type="nucleotide sequence ID" value="XM_046214619.1"/>
</dbReference>
<dbReference type="AlphaFoldDB" id="A0AAD4KIW6"/>
<evidence type="ECO:0000313" key="4">
    <source>
        <dbReference type="Proteomes" id="UP001201262"/>
    </source>
</evidence>